<dbReference type="AlphaFoldDB" id="A0A0B0M7X0"/>
<keyword evidence="2" id="KW-1185">Reference proteome</keyword>
<evidence type="ECO:0000313" key="1">
    <source>
        <dbReference type="EMBL" id="KHF98172.1"/>
    </source>
</evidence>
<protein>
    <submittedName>
        <fullName evidence="1">Uncharacterized protein</fullName>
    </submittedName>
</protein>
<dbReference type="EMBL" id="JRRC01030859">
    <property type="protein sequence ID" value="KHF98172.1"/>
    <property type="molecule type" value="Genomic_DNA"/>
</dbReference>
<organism evidence="1 2">
    <name type="scientific">Gossypium arboreum</name>
    <name type="common">Tree cotton</name>
    <name type="synonym">Gossypium nanking</name>
    <dbReference type="NCBI Taxonomy" id="29729"/>
    <lineage>
        <taxon>Eukaryota</taxon>
        <taxon>Viridiplantae</taxon>
        <taxon>Streptophyta</taxon>
        <taxon>Embryophyta</taxon>
        <taxon>Tracheophyta</taxon>
        <taxon>Spermatophyta</taxon>
        <taxon>Magnoliopsida</taxon>
        <taxon>eudicotyledons</taxon>
        <taxon>Gunneridae</taxon>
        <taxon>Pentapetalae</taxon>
        <taxon>rosids</taxon>
        <taxon>malvids</taxon>
        <taxon>Malvales</taxon>
        <taxon>Malvaceae</taxon>
        <taxon>Malvoideae</taxon>
        <taxon>Gossypium</taxon>
    </lineage>
</organism>
<accession>A0A0B0M7X0</accession>
<reference evidence="2" key="1">
    <citation type="submission" date="2014-09" db="EMBL/GenBank/DDBJ databases">
        <authorList>
            <person name="Mudge J."/>
            <person name="Ramaraj T."/>
            <person name="Lindquist I.E."/>
            <person name="Bharti A.K."/>
            <person name="Sundararajan A."/>
            <person name="Cameron C.T."/>
            <person name="Woodward J.E."/>
            <person name="May G.D."/>
            <person name="Brubaker C."/>
            <person name="Broadhvest J."/>
            <person name="Wilkins T.A."/>
        </authorList>
    </citation>
    <scope>NUCLEOTIDE SEQUENCE</scope>
    <source>
        <strain evidence="2">cv. AKA8401</strain>
    </source>
</reference>
<comment type="caution">
    <text evidence="1">The sequence shown here is derived from an EMBL/GenBank/DDBJ whole genome shotgun (WGS) entry which is preliminary data.</text>
</comment>
<name>A0A0B0M7X0_GOSAR</name>
<dbReference type="Proteomes" id="UP000032142">
    <property type="component" value="Unassembled WGS sequence"/>
</dbReference>
<evidence type="ECO:0000313" key="2">
    <source>
        <dbReference type="Proteomes" id="UP000032142"/>
    </source>
</evidence>
<sequence>MRFLETTCYGKDLAQTGDPDITPLENTL</sequence>
<proteinExistence type="predicted"/>
<gene>
    <name evidence="1" type="ORF">F383_37228</name>
</gene>